<dbReference type="Proteomes" id="UP000242287">
    <property type="component" value="Unassembled WGS sequence"/>
</dbReference>
<dbReference type="STRING" id="703135.A0A2A9NJW5"/>
<name>A0A2A9NJW5_9AGAR</name>
<keyword evidence="2" id="KW-1185">Reference proteome</keyword>
<dbReference type="EMBL" id="KZ302081">
    <property type="protein sequence ID" value="PFH48000.1"/>
    <property type="molecule type" value="Genomic_DNA"/>
</dbReference>
<gene>
    <name evidence="1" type="ORF">AMATHDRAFT_42563</name>
</gene>
<accession>A0A2A9NJW5</accession>
<dbReference type="AlphaFoldDB" id="A0A2A9NJW5"/>
<dbReference type="OrthoDB" id="3351168at2759"/>
<proteinExistence type="predicted"/>
<sequence>MYSFKTYPTVRLLSPNQEGLPTVCGLRRRSYSIAFFSRALFRNSSSYAINVQRTGQGLSFHSLSALSKISNGEFVFGHLKSIWTYVGLVDGIAFILQTAAFTAALTPSPINLSYNITGQELDMTSPTFLDTLEVPSFEFGIQSATQIDTKNKVLPWFISSGVTGSMSNLSLPSFFSFNDYSYVDMINGVLPANLDIMSNILPRKDAPYIFLPASARLEQEPKYHGLKTSYTMTQQGYQPNVICRPENTRIHIENVQVNNQNHSQAALNASIQCDDGTQSTMSMPSYRDQNAILMTVRAARQSGTDPSDEYDIFITGHGDLYDPYPDYWCHVNSDVVVLDVHYGDTTTFNSAALNLMNGISMAQRRISMPRMGLEASSLLMRQIMYSQNQHVNSVGNIIYSFYSMNYDPTPVIGRYMG</sequence>
<reference evidence="1 2" key="1">
    <citation type="submission" date="2014-02" db="EMBL/GenBank/DDBJ databases">
        <title>Transposable element dynamics among asymbiotic and ectomycorrhizal Amanita fungi.</title>
        <authorList>
            <consortium name="DOE Joint Genome Institute"/>
            <person name="Hess J."/>
            <person name="Skrede I."/>
            <person name="Wolfe B."/>
            <person name="LaButti K."/>
            <person name="Ohm R.A."/>
            <person name="Grigoriev I.V."/>
            <person name="Pringle A."/>
        </authorList>
    </citation>
    <scope>NUCLEOTIDE SEQUENCE [LARGE SCALE GENOMIC DNA]</scope>
    <source>
        <strain evidence="1 2">SKay4041</strain>
    </source>
</reference>
<evidence type="ECO:0000313" key="2">
    <source>
        <dbReference type="Proteomes" id="UP000242287"/>
    </source>
</evidence>
<evidence type="ECO:0000313" key="1">
    <source>
        <dbReference type="EMBL" id="PFH48000.1"/>
    </source>
</evidence>
<organism evidence="1 2">
    <name type="scientific">Amanita thiersii Skay4041</name>
    <dbReference type="NCBI Taxonomy" id="703135"/>
    <lineage>
        <taxon>Eukaryota</taxon>
        <taxon>Fungi</taxon>
        <taxon>Dikarya</taxon>
        <taxon>Basidiomycota</taxon>
        <taxon>Agaricomycotina</taxon>
        <taxon>Agaricomycetes</taxon>
        <taxon>Agaricomycetidae</taxon>
        <taxon>Agaricales</taxon>
        <taxon>Pluteineae</taxon>
        <taxon>Amanitaceae</taxon>
        <taxon>Amanita</taxon>
    </lineage>
</organism>
<protein>
    <submittedName>
        <fullName evidence="1">Uncharacterized protein</fullName>
    </submittedName>
</protein>